<evidence type="ECO:0000313" key="2">
    <source>
        <dbReference type="Proteomes" id="UP000198647"/>
    </source>
</evidence>
<dbReference type="EMBL" id="FNOS01000002">
    <property type="protein sequence ID" value="SDX61948.1"/>
    <property type="molecule type" value="Genomic_DNA"/>
</dbReference>
<reference evidence="1 2" key="1">
    <citation type="submission" date="2016-10" db="EMBL/GenBank/DDBJ databases">
        <authorList>
            <person name="Varghese N."/>
            <person name="Submissions S."/>
        </authorList>
    </citation>
    <scope>NUCLEOTIDE SEQUENCE [LARGE SCALE GENOMIC DNA]</scope>
    <source>
        <strain evidence="1 2">DSM 20748</strain>
    </source>
</reference>
<sequence length="82" mass="9469">MNTISKRNIIPKTGKNRILLEEYEFGMPGSQLEQIHRAWETGSDLEQIAFVQRRPAMEIVVALLNLADRQKLKRPVAALLRR</sequence>
<name>A0A1H3D732_9BACI</name>
<keyword evidence="2" id="KW-1185">Reference proteome</keyword>
<accession>A0A1H3D732</accession>
<dbReference type="RefSeq" id="WP_093105814.1">
    <property type="nucleotide sequence ID" value="NZ_FNOS01000002.1"/>
</dbReference>
<protein>
    <submittedName>
        <fullName evidence="1">Uncharacterized protein</fullName>
    </submittedName>
</protein>
<dbReference type="Proteomes" id="UP000198647">
    <property type="component" value="Unassembled WGS sequence"/>
</dbReference>
<evidence type="ECO:0000313" key="1">
    <source>
        <dbReference type="EMBL" id="SDX61948.1"/>
    </source>
</evidence>
<proteinExistence type="predicted"/>
<comment type="caution">
    <text evidence="1">The sequence shown here is derived from an EMBL/GenBank/DDBJ whole genome shotgun (WGS) entry which is preliminary data.</text>
</comment>
<gene>
    <name evidence="1" type="ORF">SAMN04488081_0847</name>
</gene>
<organism evidence="1 2">
    <name type="scientific">Salimicrobium album</name>
    <dbReference type="NCBI Taxonomy" id="50717"/>
    <lineage>
        <taxon>Bacteria</taxon>
        <taxon>Bacillati</taxon>
        <taxon>Bacillota</taxon>
        <taxon>Bacilli</taxon>
        <taxon>Bacillales</taxon>
        <taxon>Bacillaceae</taxon>
        <taxon>Salimicrobium</taxon>
    </lineage>
</organism>